<dbReference type="SUPFAM" id="SSF103473">
    <property type="entry name" value="MFS general substrate transporter"/>
    <property type="match status" value="1"/>
</dbReference>
<dbReference type="GO" id="GO:0015293">
    <property type="term" value="F:symporter activity"/>
    <property type="evidence" value="ECO:0007669"/>
    <property type="project" value="UniProtKB-KW"/>
</dbReference>
<proteinExistence type="inferred from homology"/>
<keyword evidence="5 9" id="KW-0812">Transmembrane</keyword>
<dbReference type="Pfam" id="PF07690">
    <property type="entry name" value="MFS_1"/>
    <property type="match status" value="1"/>
</dbReference>
<gene>
    <name evidence="11" type="ORF">AU252_01195</name>
</gene>
<dbReference type="PROSITE" id="PS50850">
    <property type="entry name" value="MFS"/>
    <property type="match status" value="1"/>
</dbReference>
<dbReference type="PANTHER" id="PTHR43528:SF1">
    <property type="entry name" value="ALPHA-KETOGLUTARATE PERMEASE"/>
    <property type="match status" value="1"/>
</dbReference>
<feature type="transmembrane region" description="Helical" evidence="9">
    <location>
        <begin position="12"/>
        <end position="30"/>
    </location>
</feature>
<dbReference type="EMBL" id="CP013747">
    <property type="protein sequence ID" value="ALV39949.1"/>
    <property type="molecule type" value="Genomic_DNA"/>
</dbReference>
<dbReference type="Gene3D" id="1.20.1250.20">
    <property type="entry name" value="MFS general substrate transporter like domains"/>
    <property type="match status" value="2"/>
</dbReference>
<evidence type="ECO:0000256" key="5">
    <source>
        <dbReference type="ARBA" id="ARBA00022692"/>
    </source>
</evidence>
<evidence type="ECO:0000313" key="12">
    <source>
        <dbReference type="Proteomes" id="UP000065151"/>
    </source>
</evidence>
<evidence type="ECO:0000256" key="1">
    <source>
        <dbReference type="ARBA" id="ARBA00004651"/>
    </source>
</evidence>
<feature type="transmembrane region" description="Helical" evidence="9">
    <location>
        <begin position="354"/>
        <end position="375"/>
    </location>
</feature>
<dbReference type="KEGG" id="psul:AU252_01195"/>
<feature type="transmembrane region" description="Helical" evidence="9">
    <location>
        <begin position="291"/>
        <end position="311"/>
    </location>
</feature>
<feature type="transmembrane region" description="Helical" evidence="9">
    <location>
        <begin position="172"/>
        <end position="191"/>
    </location>
</feature>
<dbReference type="AlphaFoldDB" id="A0A0U3Q6M5"/>
<evidence type="ECO:0000256" key="3">
    <source>
        <dbReference type="ARBA" id="ARBA00022448"/>
    </source>
</evidence>
<keyword evidence="8 9" id="KW-0472">Membrane</keyword>
<feature type="domain" description="Major facilitator superfamily (MFS) profile" evidence="10">
    <location>
        <begin position="1"/>
        <end position="411"/>
    </location>
</feature>
<keyword evidence="3" id="KW-0813">Transport</keyword>
<dbReference type="PANTHER" id="PTHR43528">
    <property type="entry name" value="ALPHA-KETOGLUTARATE PERMEASE"/>
    <property type="match status" value="1"/>
</dbReference>
<organism evidence="11">
    <name type="scientific">Pseudarthrobacter sulfonivorans</name>
    <dbReference type="NCBI Taxonomy" id="121292"/>
    <lineage>
        <taxon>Bacteria</taxon>
        <taxon>Bacillati</taxon>
        <taxon>Actinomycetota</taxon>
        <taxon>Actinomycetes</taxon>
        <taxon>Micrococcales</taxon>
        <taxon>Micrococcaceae</taxon>
        <taxon>Pseudarthrobacter</taxon>
    </lineage>
</organism>
<feature type="transmembrane region" description="Helical" evidence="9">
    <location>
        <begin position="258"/>
        <end position="284"/>
    </location>
</feature>
<sequence>MAASAVGTVIEYFELTAYTFLLVYFAPLFFPSDNAAASTLSAVATLGVAYVVRPFAAVMWGWIADKKGRRTVLVATIVLMGIASLGMGLLPTFSQIGLAAPILLVLLRACQGISAAGEGTTAAAYVIESSPPKRRGRFGSIVPAFSLVGYGLGALVAGLLTFTLPPAQMSEFGWRVPFIVCSLLTIVVLYMRRRLEESPEFTAIESTDDVAKSPFMETIRLHWRAVLKAMAITVGSFAPVFVLLIFIVGLLIQTRQIPATVVFVMMGLGLLWGAVTGIIGGILADRFGRRPVVIVTTIGLIVGAVPMLMVLSQTSSLPAIAGALFVLFTLQGPLYGVAFTLLSEWFPAKVRATGTALGANIGAAIAGGVAPVLTLQVTIWTGSNTSPAFWIILTSAVLLVVTCFSRETRNLPLPR</sequence>
<dbReference type="InterPro" id="IPR005829">
    <property type="entry name" value="Sugar_transporter_CS"/>
</dbReference>
<comment type="subcellular location">
    <subcellularLocation>
        <location evidence="1">Cell membrane</location>
        <topology evidence="1">Multi-pass membrane protein</topology>
    </subcellularLocation>
</comment>
<dbReference type="Proteomes" id="UP000065151">
    <property type="component" value="Chromosome"/>
</dbReference>
<feature type="transmembrane region" description="Helical" evidence="9">
    <location>
        <begin position="317"/>
        <end position="342"/>
    </location>
</feature>
<dbReference type="GO" id="GO:0005886">
    <property type="term" value="C:plasma membrane"/>
    <property type="evidence" value="ECO:0007669"/>
    <property type="project" value="UniProtKB-SubCell"/>
</dbReference>
<evidence type="ECO:0000256" key="2">
    <source>
        <dbReference type="ARBA" id="ARBA00008240"/>
    </source>
</evidence>
<feature type="transmembrane region" description="Helical" evidence="9">
    <location>
        <begin position="42"/>
        <end position="64"/>
    </location>
</feature>
<evidence type="ECO:0000256" key="9">
    <source>
        <dbReference type="SAM" id="Phobius"/>
    </source>
</evidence>
<feature type="transmembrane region" description="Helical" evidence="9">
    <location>
        <begin position="138"/>
        <end position="160"/>
    </location>
</feature>
<feature type="transmembrane region" description="Helical" evidence="9">
    <location>
        <begin position="96"/>
        <end position="117"/>
    </location>
</feature>
<dbReference type="InterPro" id="IPR020846">
    <property type="entry name" value="MFS_dom"/>
</dbReference>
<evidence type="ECO:0000259" key="10">
    <source>
        <dbReference type="PROSITE" id="PS50850"/>
    </source>
</evidence>
<dbReference type="InterPro" id="IPR011701">
    <property type="entry name" value="MFS"/>
</dbReference>
<feature type="transmembrane region" description="Helical" evidence="9">
    <location>
        <begin position="71"/>
        <end position="90"/>
    </location>
</feature>
<keyword evidence="4" id="KW-1003">Cell membrane</keyword>
<dbReference type="InterPro" id="IPR036259">
    <property type="entry name" value="MFS_trans_sf"/>
</dbReference>
<evidence type="ECO:0000256" key="7">
    <source>
        <dbReference type="ARBA" id="ARBA00022989"/>
    </source>
</evidence>
<evidence type="ECO:0000256" key="8">
    <source>
        <dbReference type="ARBA" id="ARBA00023136"/>
    </source>
</evidence>
<accession>A0A0U3Q6M5</accession>
<reference evidence="11 12" key="1">
    <citation type="submission" date="2015-12" db="EMBL/GenBank/DDBJ databases">
        <authorList>
            <person name="Shamseldin A."/>
            <person name="Moawad H."/>
            <person name="Abd El-Rahim W.M."/>
            <person name="Sadowsky M.J."/>
        </authorList>
    </citation>
    <scope>NUCLEOTIDE SEQUENCE [LARGE SCALE GENOMIC DNA]</scope>
    <source>
        <strain evidence="11 12">Ar51</strain>
    </source>
</reference>
<evidence type="ECO:0000256" key="4">
    <source>
        <dbReference type="ARBA" id="ARBA00022475"/>
    </source>
</evidence>
<keyword evidence="6" id="KW-0769">Symport</keyword>
<feature type="transmembrane region" description="Helical" evidence="9">
    <location>
        <begin position="387"/>
        <end position="405"/>
    </location>
</feature>
<protein>
    <recommendedName>
        <fullName evidence="10">Major facilitator superfamily (MFS) profile domain-containing protein</fullName>
    </recommendedName>
</protein>
<keyword evidence="7 9" id="KW-1133">Transmembrane helix</keyword>
<dbReference type="PROSITE" id="PS00216">
    <property type="entry name" value="SUGAR_TRANSPORT_1"/>
    <property type="match status" value="1"/>
</dbReference>
<evidence type="ECO:0000256" key="6">
    <source>
        <dbReference type="ARBA" id="ARBA00022847"/>
    </source>
</evidence>
<evidence type="ECO:0000313" key="11">
    <source>
        <dbReference type="EMBL" id="ALV39949.1"/>
    </source>
</evidence>
<dbReference type="InterPro" id="IPR051084">
    <property type="entry name" value="H+-coupled_symporters"/>
</dbReference>
<comment type="similarity">
    <text evidence="2">Belongs to the major facilitator superfamily. Metabolite:H+ Symporter (MHS) family (TC 2.A.1.6) family.</text>
</comment>
<feature type="transmembrane region" description="Helical" evidence="9">
    <location>
        <begin position="229"/>
        <end position="252"/>
    </location>
</feature>
<name>A0A0U3Q6M5_9MICC</name>